<dbReference type="Proteomes" id="UP000541444">
    <property type="component" value="Unassembled WGS sequence"/>
</dbReference>
<name>A0A7J7LE10_9MAGN</name>
<comment type="caution">
    <text evidence="1">The sequence shown here is derived from an EMBL/GenBank/DDBJ whole genome shotgun (WGS) entry which is preliminary data.</text>
</comment>
<dbReference type="PANTHER" id="PTHR33103">
    <property type="entry name" value="OS01G0153900 PROTEIN"/>
    <property type="match status" value="1"/>
</dbReference>
<dbReference type="OrthoDB" id="1277335at2759"/>
<dbReference type="AlphaFoldDB" id="A0A7J7LE10"/>
<evidence type="ECO:0000313" key="1">
    <source>
        <dbReference type="EMBL" id="KAF6140911.1"/>
    </source>
</evidence>
<protein>
    <submittedName>
        <fullName evidence="1">Uncharacterized protein</fullName>
    </submittedName>
</protein>
<evidence type="ECO:0000313" key="2">
    <source>
        <dbReference type="Proteomes" id="UP000541444"/>
    </source>
</evidence>
<dbReference type="Pfam" id="PF05056">
    <property type="entry name" value="DUF674"/>
    <property type="match status" value="1"/>
</dbReference>
<dbReference type="PANTHER" id="PTHR33103:SF27">
    <property type="entry name" value="OS04G0594700 PROTEIN"/>
    <property type="match status" value="1"/>
</dbReference>
<reference evidence="1 2" key="1">
    <citation type="journal article" date="2020" name="IScience">
        <title>Genome Sequencing of the Endangered Kingdonia uniflora (Circaeasteraceae, Ranunculales) Reveals Potential Mechanisms of Evolutionary Specialization.</title>
        <authorList>
            <person name="Sun Y."/>
            <person name="Deng T."/>
            <person name="Zhang A."/>
            <person name="Moore M.J."/>
            <person name="Landis J.B."/>
            <person name="Lin N."/>
            <person name="Zhang H."/>
            <person name="Zhang X."/>
            <person name="Huang J."/>
            <person name="Zhang X."/>
            <person name="Sun H."/>
            <person name="Wang H."/>
        </authorList>
    </citation>
    <scope>NUCLEOTIDE SEQUENCE [LARGE SCALE GENOMIC DNA]</scope>
    <source>
        <strain evidence="1">TB1705</strain>
        <tissue evidence="1">Leaf</tissue>
    </source>
</reference>
<keyword evidence="2" id="KW-1185">Reference proteome</keyword>
<accession>A0A7J7LE10</accession>
<proteinExistence type="predicted"/>
<dbReference type="EMBL" id="JACGCM010002347">
    <property type="protein sequence ID" value="KAF6140911.1"/>
    <property type="molecule type" value="Genomic_DNA"/>
</dbReference>
<sequence length="220" mass="24485">MDIIEAQSPVSMESAGQMFEFLLYASDYPVKENGSVLSIPKLFMIGAKHFEIRSSMVQTRRPVAFFCVAGLERDAMQLQAQWSSSPNLVGHYSKLLESKRSALMEKTVSVGSKEGWEANAQTEEKISSDAKITVKITIRKSNNKILFAEAEEDFVDFLFSILALPLGSVVKFLERTPNLGCISTLYKSVESSEFDRFITSSCHKETLLSPIIAPRLGSKN</sequence>
<organism evidence="1 2">
    <name type="scientific">Kingdonia uniflora</name>
    <dbReference type="NCBI Taxonomy" id="39325"/>
    <lineage>
        <taxon>Eukaryota</taxon>
        <taxon>Viridiplantae</taxon>
        <taxon>Streptophyta</taxon>
        <taxon>Embryophyta</taxon>
        <taxon>Tracheophyta</taxon>
        <taxon>Spermatophyta</taxon>
        <taxon>Magnoliopsida</taxon>
        <taxon>Ranunculales</taxon>
        <taxon>Circaeasteraceae</taxon>
        <taxon>Kingdonia</taxon>
    </lineage>
</organism>
<dbReference type="InterPro" id="IPR007750">
    <property type="entry name" value="DUF674"/>
</dbReference>
<gene>
    <name evidence="1" type="ORF">GIB67_042324</name>
</gene>